<dbReference type="Proteomes" id="UP000665181">
    <property type="component" value="Unassembled WGS sequence"/>
</dbReference>
<dbReference type="PANTHER" id="PTHR30153">
    <property type="entry name" value="REPLICATIVE DNA HELICASE DNAB"/>
    <property type="match status" value="1"/>
</dbReference>
<dbReference type="Pfam" id="PF03796">
    <property type="entry name" value="DnaB_C"/>
    <property type="match status" value="1"/>
</dbReference>
<dbReference type="EMBL" id="JAGFPW010000005">
    <property type="protein sequence ID" value="MBO3794302.1"/>
    <property type="molecule type" value="Genomic_DNA"/>
</dbReference>
<reference evidence="2" key="1">
    <citation type="submission" date="2021-03" db="EMBL/GenBank/DDBJ databases">
        <title>Isolation of Bacillus subtilis from fermented food sample.</title>
        <authorList>
            <person name="Lakshmanan V."/>
            <person name="Athira K."/>
            <person name="Rajagopal K."/>
        </authorList>
    </citation>
    <scope>NUCLEOTIDE SEQUENCE</scope>
    <source>
        <strain evidence="2">S1</strain>
    </source>
</reference>
<dbReference type="GO" id="GO:0006260">
    <property type="term" value="P:DNA replication"/>
    <property type="evidence" value="ECO:0007669"/>
    <property type="project" value="InterPro"/>
</dbReference>
<proteinExistence type="predicted"/>
<protein>
    <submittedName>
        <fullName evidence="2">AAA family ATPase</fullName>
    </submittedName>
</protein>
<sequence>MSDINFQEIFNQMQDQVDRDDTIFATQPHNPFHIQLMDPNRLYNRALNPIEAKMAQSIANVDAYSWNRDSRGGLTTGFDLFDEALDGGAQSGLYLLASQPNVGKSAMMLQIGQQMADKNENVHVAYHSLDDSSNELTPRYIACKQQITISQAKNPSKYANEEEILEKRNAGIKHLYRNVNKFSIWDSNEGTSVEKIEQRIKDMKMSFPDSTKLVIMIDSIYDLTVESKQLQDKALYEYVAKAVKEWTVAYDIIVMCTAHLRKLNGGRRPMTDDLKENNRLEYEANFIGLLYNEVGIHEENAKVYWLDDNEETKQPVIEMKVGKNKFGSFKGTRFYEFMPNMSYMIEAPVEDARRYAASVYGN</sequence>
<dbReference type="InterPro" id="IPR007694">
    <property type="entry name" value="DNA_helicase_DnaB-like_C"/>
</dbReference>
<evidence type="ECO:0000313" key="2">
    <source>
        <dbReference type="EMBL" id="MBO3794302.1"/>
    </source>
</evidence>
<gene>
    <name evidence="2" type="ORF">J5227_08265</name>
</gene>
<accession>A0A8I1WGI9</accession>
<dbReference type="GO" id="GO:0003678">
    <property type="term" value="F:DNA helicase activity"/>
    <property type="evidence" value="ECO:0007669"/>
    <property type="project" value="InterPro"/>
</dbReference>
<comment type="caution">
    <text evidence="2">The sequence shown here is derived from an EMBL/GenBank/DDBJ whole genome shotgun (WGS) entry which is preliminary data.</text>
</comment>
<organism evidence="2 3">
    <name type="scientific">Bacillus subtilis</name>
    <dbReference type="NCBI Taxonomy" id="1423"/>
    <lineage>
        <taxon>Bacteria</taxon>
        <taxon>Bacillati</taxon>
        <taxon>Bacillota</taxon>
        <taxon>Bacilli</taxon>
        <taxon>Bacillales</taxon>
        <taxon>Bacillaceae</taxon>
        <taxon>Bacillus</taxon>
    </lineage>
</organism>
<evidence type="ECO:0000313" key="3">
    <source>
        <dbReference type="Proteomes" id="UP000665181"/>
    </source>
</evidence>
<evidence type="ECO:0000259" key="1">
    <source>
        <dbReference type="PROSITE" id="PS51199"/>
    </source>
</evidence>
<dbReference type="PROSITE" id="PS51199">
    <property type="entry name" value="SF4_HELICASE"/>
    <property type="match status" value="1"/>
</dbReference>
<feature type="domain" description="SF4 helicase" evidence="1">
    <location>
        <begin position="67"/>
        <end position="351"/>
    </location>
</feature>
<name>A0A8I1WGI9_BACIU</name>
<dbReference type="PANTHER" id="PTHR30153:SF2">
    <property type="entry name" value="REPLICATIVE DNA HELICASE"/>
    <property type="match status" value="1"/>
</dbReference>
<dbReference type="GO" id="GO:0005524">
    <property type="term" value="F:ATP binding"/>
    <property type="evidence" value="ECO:0007669"/>
    <property type="project" value="InterPro"/>
</dbReference>
<dbReference type="RefSeq" id="WP_163190223.1">
    <property type="nucleotide sequence ID" value="NZ_JAGFPW010000005.1"/>
</dbReference>
<dbReference type="InterPro" id="IPR027417">
    <property type="entry name" value="P-loop_NTPase"/>
</dbReference>
<dbReference type="AlphaFoldDB" id="A0A8I1WGI9"/>
<dbReference type="Gene3D" id="3.40.50.300">
    <property type="entry name" value="P-loop containing nucleotide triphosphate hydrolases"/>
    <property type="match status" value="1"/>
</dbReference>
<dbReference type="SUPFAM" id="SSF52540">
    <property type="entry name" value="P-loop containing nucleoside triphosphate hydrolases"/>
    <property type="match status" value="1"/>
</dbReference>
<dbReference type="GO" id="GO:0005829">
    <property type="term" value="C:cytosol"/>
    <property type="evidence" value="ECO:0007669"/>
    <property type="project" value="TreeGrafter"/>
</dbReference>